<name>A0A0F9P0G0_9ZZZZ</name>
<evidence type="ECO:0000313" key="2">
    <source>
        <dbReference type="EMBL" id="KKM86997.1"/>
    </source>
</evidence>
<organism evidence="2">
    <name type="scientific">marine sediment metagenome</name>
    <dbReference type="NCBI Taxonomy" id="412755"/>
    <lineage>
        <taxon>unclassified sequences</taxon>
        <taxon>metagenomes</taxon>
        <taxon>ecological metagenomes</taxon>
    </lineage>
</organism>
<reference evidence="2" key="1">
    <citation type="journal article" date="2015" name="Nature">
        <title>Complex archaea that bridge the gap between prokaryotes and eukaryotes.</title>
        <authorList>
            <person name="Spang A."/>
            <person name="Saw J.H."/>
            <person name="Jorgensen S.L."/>
            <person name="Zaremba-Niedzwiedzka K."/>
            <person name="Martijn J."/>
            <person name="Lind A.E."/>
            <person name="van Eijk R."/>
            <person name="Schleper C."/>
            <person name="Guy L."/>
            <person name="Ettema T.J."/>
        </authorList>
    </citation>
    <scope>NUCLEOTIDE SEQUENCE</scope>
</reference>
<sequence length="242" mass="26602">MGQKKCIFCRSLYILFAFLFLILVFGGNNAMSEGQTKFNKDFFDQVESIKMKDPLAVALGAMDKGEPFVYRYEDAVKMAGHSCLAVSGAYRLTQTALKHLYGDEIPARGGIKVTFKGGVEYRVNGPISQVVTFITGAAGENGFHGLGGGRYNRHNLLSFDENSQPPATAICSAIFERIDNGKSVEVTYTNNMLPGNPRMADLMPLAVSGTGSDEEIKEFGNLWHERVKMVLMDDVEGMFVVK</sequence>
<evidence type="ECO:0000256" key="1">
    <source>
        <dbReference type="SAM" id="Phobius"/>
    </source>
</evidence>
<dbReference type="AlphaFoldDB" id="A0A0F9P0G0"/>
<comment type="caution">
    <text evidence="2">The sequence shown here is derived from an EMBL/GenBank/DDBJ whole genome shotgun (WGS) entry which is preliminary data.</text>
</comment>
<proteinExistence type="predicted"/>
<protein>
    <recommendedName>
        <fullName evidence="3">Formylmethanofuran dehydrogenase subunit E domain-containing protein</fullName>
    </recommendedName>
</protein>
<keyword evidence="1" id="KW-0812">Transmembrane</keyword>
<gene>
    <name evidence="2" type="ORF">LCGC14_1273340</name>
</gene>
<evidence type="ECO:0008006" key="3">
    <source>
        <dbReference type="Google" id="ProtNLM"/>
    </source>
</evidence>
<dbReference type="SUPFAM" id="SSF143555">
    <property type="entry name" value="FwdE-like"/>
    <property type="match status" value="1"/>
</dbReference>
<keyword evidence="1" id="KW-1133">Transmembrane helix</keyword>
<keyword evidence="1" id="KW-0472">Membrane</keyword>
<dbReference type="EMBL" id="LAZR01007169">
    <property type="protein sequence ID" value="KKM86997.1"/>
    <property type="molecule type" value="Genomic_DNA"/>
</dbReference>
<accession>A0A0F9P0G0</accession>
<feature type="transmembrane region" description="Helical" evidence="1">
    <location>
        <begin position="12"/>
        <end position="31"/>
    </location>
</feature>